<keyword evidence="2" id="KW-0175">Coiled coil</keyword>
<gene>
    <name evidence="5" type="ORF">BKA55DRAFT_717471</name>
</gene>
<evidence type="ECO:0000259" key="4">
    <source>
        <dbReference type="Pfam" id="PF04548"/>
    </source>
</evidence>
<evidence type="ECO:0000313" key="5">
    <source>
        <dbReference type="EMBL" id="KAH7222657.1"/>
    </source>
</evidence>
<evidence type="ECO:0000256" key="3">
    <source>
        <dbReference type="SAM" id="Phobius"/>
    </source>
</evidence>
<name>A0A9P9FYA5_FUSRE</name>
<feature type="coiled-coil region" evidence="2">
    <location>
        <begin position="227"/>
        <end position="282"/>
    </location>
</feature>
<dbReference type="SUPFAM" id="SSF52540">
    <property type="entry name" value="P-loop containing nucleoside triphosphate hydrolases"/>
    <property type="match status" value="1"/>
</dbReference>
<dbReference type="AlphaFoldDB" id="A0A9P9FYA5"/>
<dbReference type="CDD" id="cd00882">
    <property type="entry name" value="Ras_like_GTPase"/>
    <property type="match status" value="1"/>
</dbReference>
<sequence length="331" mass="37213">MADKDLIDDDGSDGIILVMGVTGAGKSYFLNQLKSQSVVEGHSLYSETQKCQAVQIFLDEDEKRSITVVDTPGFGDTLRGQAEIVAEITDYLAAQHLSGMPLRGILYLHKITDNKMTDASQGHLHLLRKIVGDDAFTNVILVTTMWNTLRREDRQRALQREQELIDNFWSPMIDRGSYVAQFNGTPKSAYPLIYQLADQQGVVLDMQKEILDQDRSILETSTGATLAQKLEDDHEAYQLKLFSLQDELDQKQREQPPDKVEIKRLKHEIKSTERVLEAISNSVDRMKVRPGSPMRDRMKLAMKEHGATAVTALGMVLNIAFFAVRMSLGGM</sequence>
<comment type="caution">
    <text evidence="5">The sequence shown here is derived from an EMBL/GenBank/DDBJ whole genome shotgun (WGS) entry which is preliminary data.</text>
</comment>
<dbReference type="Gene3D" id="3.40.50.300">
    <property type="entry name" value="P-loop containing nucleotide triphosphate hydrolases"/>
    <property type="match status" value="1"/>
</dbReference>
<dbReference type="GeneID" id="70230880"/>
<dbReference type="InterPro" id="IPR006703">
    <property type="entry name" value="G_AIG1"/>
</dbReference>
<protein>
    <submittedName>
        <fullName evidence="5">P-loop containing nucleoside triphosphate hydrolase protein</fullName>
    </submittedName>
</protein>
<dbReference type="GO" id="GO:0005525">
    <property type="term" value="F:GTP binding"/>
    <property type="evidence" value="ECO:0007669"/>
    <property type="project" value="InterPro"/>
</dbReference>
<reference evidence="5" key="1">
    <citation type="journal article" date="2021" name="Nat. Commun.">
        <title>Genetic determinants of endophytism in the Arabidopsis root mycobiome.</title>
        <authorList>
            <person name="Mesny F."/>
            <person name="Miyauchi S."/>
            <person name="Thiergart T."/>
            <person name="Pickel B."/>
            <person name="Atanasova L."/>
            <person name="Karlsson M."/>
            <person name="Huettel B."/>
            <person name="Barry K.W."/>
            <person name="Haridas S."/>
            <person name="Chen C."/>
            <person name="Bauer D."/>
            <person name="Andreopoulos W."/>
            <person name="Pangilinan J."/>
            <person name="LaButti K."/>
            <person name="Riley R."/>
            <person name="Lipzen A."/>
            <person name="Clum A."/>
            <person name="Drula E."/>
            <person name="Henrissat B."/>
            <person name="Kohler A."/>
            <person name="Grigoriev I.V."/>
            <person name="Martin F.M."/>
            <person name="Hacquard S."/>
        </authorList>
    </citation>
    <scope>NUCLEOTIDE SEQUENCE</scope>
    <source>
        <strain evidence="5">MPI-CAGE-AT-0023</strain>
    </source>
</reference>
<accession>A0A9P9FYA5</accession>
<dbReference type="EMBL" id="JAGMUX010000027">
    <property type="protein sequence ID" value="KAH7222657.1"/>
    <property type="molecule type" value="Genomic_DNA"/>
</dbReference>
<evidence type="ECO:0000256" key="1">
    <source>
        <dbReference type="ARBA" id="ARBA00022741"/>
    </source>
</evidence>
<organism evidence="5 6">
    <name type="scientific">Fusarium redolens</name>
    <dbReference type="NCBI Taxonomy" id="48865"/>
    <lineage>
        <taxon>Eukaryota</taxon>
        <taxon>Fungi</taxon>
        <taxon>Dikarya</taxon>
        <taxon>Ascomycota</taxon>
        <taxon>Pezizomycotina</taxon>
        <taxon>Sordariomycetes</taxon>
        <taxon>Hypocreomycetidae</taxon>
        <taxon>Hypocreales</taxon>
        <taxon>Nectriaceae</taxon>
        <taxon>Fusarium</taxon>
        <taxon>Fusarium redolens species complex</taxon>
    </lineage>
</organism>
<dbReference type="OrthoDB" id="8954335at2759"/>
<proteinExistence type="predicted"/>
<keyword evidence="1" id="KW-0547">Nucleotide-binding</keyword>
<dbReference type="Pfam" id="PF04548">
    <property type="entry name" value="AIG1"/>
    <property type="match status" value="1"/>
</dbReference>
<keyword evidence="3" id="KW-0812">Transmembrane</keyword>
<dbReference type="RefSeq" id="XP_046042280.1">
    <property type="nucleotide sequence ID" value="XM_046200926.1"/>
</dbReference>
<feature type="transmembrane region" description="Helical" evidence="3">
    <location>
        <begin position="307"/>
        <end position="328"/>
    </location>
</feature>
<keyword evidence="3" id="KW-0472">Membrane</keyword>
<evidence type="ECO:0000313" key="6">
    <source>
        <dbReference type="Proteomes" id="UP000720189"/>
    </source>
</evidence>
<feature type="domain" description="AIG1-type G" evidence="4">
    <location>
        <begin position="16"/>
        <end position="159"/>
    </location>
</feature>
<dbReference type="Proteomes" id="UP000720189">
    <property type="component" value="Unassembled WGS sequence"/>
</dbReference>
<dbReference type="GO" id="GO:0016787">
    <property type="term" value="F:hydrolase activity"/>
    <property type="evidence" value="ECO:0007669"/>
    <property type="project" value="UniProtKB-KW"/>
</dbReference>
<dbReference type="InterPro" id="IPR027417">
    <property type="entry name" value="P-loop_NTPase"/>
</dbReference>
<keyword evidence="5" id="KW-0378">Hydrolase</keyword>
<keyword evidence="3" id="KW-1133">Transmembrane helix</keyword>
<evidence type="ECO:0000256" key="2">
    <source>
        <dbReference type="SAM" id="Coils"/>
    </source>
</evidence>
<keyword evidence="6" id="KW-1185">Reference proteome</keyword>